<keyword evidence="14" id="KW-1133">Transmembrane helix</keyword>
<dbReference type="Proteomes" id="UP001430953">
    <property type="component" value="Unassembled WGS sequence"/>
</dbReference>
<feature type="domain" description="HMG box" evidence="15">
    <location>
        <begin position="97"/>
        <end position="131"/>
    </location>
</feature>
<evidence type="ECO:0000256" key="5">
    <source>
        <dbReference type="ARBA" id="ARBA00022860"/>
    </source>
</evidence>
<evidence type="ECO:0000256" key="9">
    <source>
        <dbReference type="ARBA" id="ARBA00023163"/>
    </source>
</evidence>
<dbReference type="GO" id="GO:0001228">
    <property type="term" value="F:DNA-binding transcription activator activity, RNA polymerase II-specific"/>
    <property type="evidence" value="ECO:0007669"/>
    <property type="project" value="TreeGrafter"/>
</dbReference>
<dbReference type="GO" id="GO:0000978">
    <property type="term" value="F:RNA polymerase II cis-regulatory region sequence-specific DNA binding"/>
    <property type="evidence" value="ECO:0007669"/>
    <property type="project" value="TreeGrafter"/>
</dbReference>
<evidence type="ECO:0000256" key="13">
    <source>
        <dbReference type="SAM" id="MobiDB-lite"/>
    </source>
</evidence>
<evidence type="ECO:0000256" key="7">
    <source>
        <dbReference type="ARBA" id="ARBA00023125"/>
    </source>
</evidence>
<name>A0AAW2ES20_9HYME</name>
<keyword evidence="6" id="KW-0726">Sexual differentiation</keyword>
<dbReference type="GO" id="GO:0030154">
    <property type="term" value="P:cell differentiation"/>
    <property type="evidence" value="ECO:0007669"/>
    <property type="project" value="UniProtKB-KW"/>
</dbReference>
<dbReference type="AlphaFoldDB" id="A0AAW2ES20"/>
<feature type="DNA-binding region" description="HMG box" evidence="12">
    <location>
        <begin position="97"/>
        <end position="131"/>
    </location>
</feature>
<organism evidence="16 17">
    <name type="scientific">Cardiocondyla obscurior</name>
    <dbReference type="NCBI Taxonomy" id="286306"/>
    <lineage>
        <taxon>Eukaryota</taxon>
        <taxon>Metazoa</taxon>
        <taxon>Ecdysozoa</taxon>
        <taxon>Arthropoda</taxon>
        <taxon>Hexapoda</taxon>
        <taxon>Insecta</taxon>
        <taxon>Pterygota</taxon>
        <taxon>Neoptera</taxon>
        <taxon>Endopterygota</taxon>
        <taxon>Hymenoptera</taxon>
        <taxon>Apocrita</taxon>
        <taxon>Aculeata</taxon>
        <taxon>Formicoidea</taxon>
        <taxon>Formicidae</taxon>
        <taxon>Myrmicinae</taxon>
        <taxon>Cardiocondyla</taxon>
    </lineage>
</organism>
<evidence type="ECO:0000256" key="10">
    <source>
        <dbReference type="ARBA" id="ARBA00032498"/>
    </source>
</evidence>
<evidence type="ECO:0000259" key="15">
    <source>
        <dbReference type="PROSITE" id="PS50118"/>
    </source>
</evidence>
<dbReference type="EMBL" id="JADYXP020000019">
    <property type="protein sequence ID" value="KAL0105191.1"/>
    <property type="molecule type" value="Genomic_DNA"/>
</dbReference>
<evidence type="ECO:0000256" key="12">
    <source>
        <dbReference type="PROSITE-ProRule" id="PRU00267"/>
    </source>
</evidence>
<evidence type="ECO:0000256" key="3">
    <source>
        <dbReference type="ARBA" id="ARBA00019052"/>
    </source>
</evidence>
<evidence type="ECO:0000256" key="11">
    <source>
        <dbReference type="ARBA" id="ARBA00045821"/>
    </source>
</evidence>
<comment type="subcellular location">
    <subcellularLocation>
        <location evidence="1">Nucleus speckle</location>
    </subcellularLocation>
</comment>
<dbReference type="InterPro" id="IPR050140">
    <property type="entry name" value="SRY-related_HMG-box_TF-like"/>
</dbReference>
<dbReference type="GO" id="GO:0007548">
    <property type="term" value="P:sex differentiation"/>
    <property type="evidence" value="ECO:0007669"/>
    <property type="project" value="UniProtKB-KW"/>
</dbReference>
<feature type="region of interest" description="Disordered" evidence="13">
    <location>
        <begin position="21"/>
        <end position="75"/>
    </location>
</feature>
<dbReference type="PANTHER" id="PTHR10270:SF161">
    <property type="entry name" value="SEX-DETERMINING REGION Y PROTEIN"/>
    <property type="match status" value="1"/>
</dbReference>
<protein>
    <recommendedName>
        <fullName evidence="3">Sex-determining region Y protein</fullName>
    </recommendedName>
    <alternativeName>
        <fullName evidence="10">Testis-determining factor</fullName>
    </alternativeName>
</protein>
<dbReference type="SUPFAM" id="SSF47095">
    <property type="entry name" value="HMG-box"/>
    <property type="match status" value="1"/>
</dbReference>
<comment type="caution">
    <text evidence="16">The sequence shown here is derived from an EMBL/GenBank/DDBJ whole genome shotgun (WGS) entry which is preliminary data.</text>
</comment>
<keyword evidence="7 12" id="KW-0238">DNA-binding</keyword>
<keyword evidence="4" id="KW-0221">Differentiation</keyword>
<evidence type="ECO:0000256" key="1">
    <source>
        <dbReference type="ARBA" id="ARBA00004324"/>
    </source>
</evidence>
<sequence length="182" mass="21242">MKDNVGILGVISSVRSLAQKNFDNNDDDKENTTIKRVPGESKQSRSNREVDKIFPQQQHQRTRADRSPRRKSTGTPTLLCIDGNRLANATAGVKRKIPRPANAFMLFANEWRRKLAAENPRESNKDISVRLVSLLSHFFFFSFSFFFFLLDKYAVKHVRFFRKKIIFEKKKERNLLKHKISL</sequence>
<keyword evidence="12" id="KW-0539">Nucleus</keyword>
<evidence type="ECO:0000256" key="14">
    <source>
        <dbReference type="SAM" id="Phobius"/>
    </source>
</evidence>
<keyword evidence="14" id="KW-0472">Membrane</keyword>
<evidence type="ECO:0000256" key="2">
    <source>
        <dbReference type="ARBA" id="ARBA00005998"/>
    </source>
</evidence>
<comment type="similarity">
    <text evidence="2">Belongs to the SRY family.</text>
</comment>
<keyword evidence="8" id="KW-0010">Activator</keyword>
<dbReference type="Gene3D" id="1.10.30.10">
    <property type="entry name" value="High mobility group box domain"/>
    <property type="match status" value="1"/>
</dbReference>
<feature type="compositionally biased region" description="Basic and acidic residues" evidence="13">
    <location>
        <begin position="30"/>
        <end position="52"/>
    </location>
</feature>
<feature type="transmembrane region" description="Helical" evidence="14">
    <location>
        <begin position="131"/>
        <end position="150"/>
    </location>
</feature>
<proteinExistence type="inferred from homology"/>
<comment type="function">
    <text evidence="11">Transcriptional regulator that controls a genetic switch in male development. It is necessary and sufficient for initiating male sex determination by directing the development of supporting cell precursors (pre-Sertoli cells) as Sertoli rather than granulosa cells. Involved in different aspects of gene regulation including promoter activation or repression. Binds to the DNA consensus sequence 5'-[AT]AACAA[AT]-3'. SRY HMG box recognizes DNA by partial intercalation in the minor groove and promotes DNA bending. Also involved in pre-mRNA splicing. In male adult brain involved in the maintenance of motor functions of dopaminergic neurons.</text>
</comment>
<evidence type="ECO:0000313" key="16">
    <source>
        <dbReference type="EMBL" id="KAL0105191.1"/>
    </source>
</evidence>
<gene>
    <name evidence="16" type="ORF">PUN28_016676</name>
</gene>
<accession>A0AAW2ES20</accession>
<keyword evidence="14" id="KW-0812">Transmembrane</keyword>
<dbReference type="PROSITE" id="PS50118">
    <property type="entry name" value="HMG_BOX_2"/>
    <property type="match status" value="1"/>
</dbReference>
<dbReference type="Pfam" id="PF00505">
    <property type="entry name" value="HMG_box"/>
    <property type="match status" value="1"/>
</dbReference>
<evidence type="ECO:0000256" key="6">
    <source>
        <dbReference type="ARBA" id="ARBA00022928"/>
    </source>
</evidence>
<dbReference type="InterPro" id="IPR009071">
    <property type="entry name" value="HMG_box_dom"/>
</dbReference>
<reference evidence="16 17" key="1">
    <citation type="submission" date="2023-03" db="EMBL/GenBank/DDBJ databases">
        <title>High recombination rates correlate with genetic variation in Cardiocondyla obscurior ants.</title>
        <authorList>
            <person name="Errbii M."/>
        </authorList>
    </citation>
    <scope>NUCLEOTIDE SEQUENCE [LARGE SCALE GENOMIC DNA]</scope>
    <source>
        <strain evidence="16">Alpha-2009</strain>
        <tissue evidence="16">Whole body</tissue>
    </source>
</reference>
<evidence type="ECO:0000256" key="4">
    <source>
        <dbReference type="ARBA" id="ARBA00022782"/>
    </source>
</evidence>
<keyword evidence="17" id="KW-1185">Reference proteome</keyword>
<dbReference type="GO" id="GO:0005516">
    <property type="term" value="F:calmodulin binding"/>
    <property type="evidence" value="ECO:0007669"/>
    <property type="project" value="UniProtKB-KW"/>
</dbReference>
<evidence type="ECO:0000313" key="17">
    <source>
        <dbReference type="Proteomes" id="UP001430953"/>
    </source>
</evidence>
<dbReference type="PANTHER" id="PTHR10270">
    <property type="entry name" value="SOX TRANSCRIPTION FACTOR"/>
    <property type="match status" value="1"/>
</dbReference>
<keyword evidence="9" id="KW-0804">Transcription</keyword>
<dbReference type="InterPro" id="IPR036910">
    <property type="entry name" value="HMG_box_dom_sf"/>
</dbReference>
<evidence type="ECO:0000256" key="8">
    <source>
        <dbReference type="ARBA" id="ARBA00023159"/>
    </source>
</evidence>
<keyword evidence="5" id="KW-0112">Calmodulin-binding</keyword>
<dbReference type="GO" id="GO:0016607">
    <property type="term" value="C:nuclear speck"/>
    <property type="evidence" value="ECO:0007669"/>
    <property type="project" value="UniProtKB-SubCell"/>
</dbReference>